<reference evidence="1 2" key="1">
    <citation type="submission" date="2021-01" db="EMBL/GenBank/DDBJ databases">
        <title>Chromosome-level genome assembly of a human fungal pathogen reveals clustering of transcriptionally co-regulated genes.</title>
        <authorList>
            <person name="Voorhies M."/>
            <person name="Cohen S."/>
            <person name="Shea T.P."/>
            <person name="Petrus S."/>
            <person name="Munoz J.F."/>
            <person name="Poplawski S."/>
            <person name="Goldman W.E."/>
            <person name="Michael T."/>
            <person name="Cuomo C.A."/>
            <person name="Sil A."/>
            <person name="Beyhan S."/>
        </authorList>
    </citation>
    <scope>NUCLEOTIDE SEQUENCE [LARGE SCALE GENOMIC DNA]</scope>
    <source>
        <strain evidence="1 2">G184AR</strain>
    </source>
</reference>
<dbReference type="VEuPathDB" id="FungiDB:I7I52_08315"/>
<gene>
    <name evidence="1" type="ORF">I7I52_08315</name>
</gene>
<organism evidence="1 2">
    <name type="scientific">Ajellomyces capsulatus</name>
    <name type="common">Darling's disease fungus</name>
    <name type="synonym">Histoplasma capsulatum</name>
    <dbReference type="NCBI Taxonomy" id="5037"/>
    <lineage>
        <taxon>Eukaryota</taxon>
        <taxon>Fungi</taxon>
        <taxon>Dikarya</taxon>
        <taxon>Ascomycota</taxon>
        <taxon>Pezizomycotina</taxon>
        <taxon>Eurotiomycetes</taxon>
        <taxon>Eurotiomycetidae</taxon>
        <taxon>Onygenales</taxon>
        <taxon>Ajellomycetaceae</taxon>
        <taxon>Histoplasma</taxon>
    </lineage>
</organism>
<name>A0A8H7YGL0_AJECA</name>
<evidence type="ECO:0000313" key="1">
    <source>
        <dbReference type="EMBL" id="KAG5291097.1"/>
    </source>
</evidence>
<accession>A0A8H7YGL0</accession>
<dbReference type="EMBL" id="JAEVHI010000005">
    <property type="protein sequence ID" value="KAG5291097.1"/>
    <property type="molecule type" value="Genomic_DNA"/>
</dbReference>
<proteinExistence type="predicted"/>
<protein>
    <submittedName>
        <fullName evidence="1">Uncharacterized protein</fullName>
    </submittedName>
</protein>
<evidence type="ECO:0000313" key="2">
    <source>
        <dbReference type="Proteomes" id="UP000670092"/>
    </source>
</evidence>
<comment type="caution">
    <text evidence="1">The sequence shown here is derived from an EMBL/GenBank/DDBJ whole genome shotgun (WGS) entry which is preliminary data.</text>
</comment>
<dbReference type="AlphaFoldDB" id="A0A8H7YGL0"/>
<sequence>MTEVDACGRRLSFFCTQPRQCEYQAGVGTILNDFDSTRHAGDSLQVTEEERSAIGTYLFRSLCFVISFIRHTACFTRSRLCPTNDHLHSYSGTYAGHTQAAYK</sequence>
<dbReference type="Proteomes" id="UP000670092">
    <property type="component" value="Unassembled WGS sequence"/>
</dbReference>